<accession>A0A414ZRC2</accession>
<organism evidence="1 2">
    <name type="scientific">Agathobacter rectalis</name>
    <dbReference type="NCBI Taxonomy" id="39491"/>
    <lineage>
        <taxon>Bacteria</taxon>
        <taxon>Bacillati</taxon>
        <taxon>Bacillota</taxon>
        <taxon>Clostridia</taxon>
        <taxon>Lachnospirales</taxon>
        <taxon>Lachnospiraceae</taxon>
        <taxon>Agathobacter</taxon>
    </lineage>
</organism>
<dbReference type="EMBL" id="QRKN01000001">
    <property type="protein sequence ID" value="RHI25768.1"/>
    <property type="molecule type" value="Genomic_DNA"/>
</dbReference>
<dbReference type="Proteomes" id="UP000285865">
    <property type="component" value="Unassembled WGS sequence"/>
</dbReference>
<dbReference type="RefSeq" id="WP_118257244.1">
    <property type="nucleotide sequence ID" value="NZ_QRKN01000001.1"/>
</dbReference>
<proteinExistence type="predicted"/>
<dbReference type="AlphaFoldDB" id="A0A414ZRC2"/>
<reference evidence="1 2" key="1">
    <citation type="submission" date="2018-08" db="EMBL/GenBank/DDBJ databases">
        <title>A genome reference for cultivated species of the human gut microbiota.</title>
        <authorList>
            <person name="Zou Y."/>
            <person name="Xue W."/>
            <person name="Luo G."/>
        </authorList>
    </citation>
    <scope>NUCLEOTIDE SEQUENCE [LARGE SCALE GENOMIC DNA]</scope>
    <source>
        <strain evidence="1 2">AM16-11</strain>
    </source>
</reference>
<protein>
    <submittedName>
        <fullName evidence="1">Uncharacterized protein</fullName>
    </submittedName>
</protein>
<gene>
    <name evidence="1" type="ORF">DW172_03540</name>
</gene>
<comment type="caution">
    <text evidence="1">The sequence shown here is derived from an EMBL/GenBank/DDBJ whole genome shotgun (WGS) entry which is preliminary data.</text>
</comment>
<sequence length="141" mass="16615">MNGYEFKREIERIFKVARNMYPNVTDDMLDTNGAIYYMNGNDSTPFDWNCNNRLCEFFIFHKNEIGFIKANVNSDNTVDVYIFETDDAMQPTHKFTEEMEKVKASSFARIMNYIADDNGLWDKPIDELDWDVDSLECDEID</sequence>
<name>A0A414ZRC2_9FIRM</name>
<evidence type="ECO:0000313" key="2">
    <source>
        <dbReference type="Proteomes" id="UP000285865"/>
    </source>
</evidence>
<evidence type="ECO:0000313" key="1">
    <source>
        <dbReference type="EMBL" id="RHI25768.1"/>
    </source>
</evidence>